<accession>A0A2K8QNQ7</accession>
<reference evidence="2" key="1">
    <citation type="journal article" date="2018" name="Genome Announc.">
        <title>Complete genome sequence of a Dickeya fangzhongdai type strain causing bleeding canker of pear tree trunks.</title>
        <authorList>
            <person name="Zhao Y."/>
            <person name="Tian Y."/>
            <person name="Li X."/>
            <person name="Hu B."/>
        </authorList>
    </citation>
    <scope>NUCLEOTIDE SEQUENCE [LARGE SCALE GENOMIC DNA]</scope>
    <source>
        <strain evidence="2">DSM 101947</strain>
    </source>
</reference>
<dbReference type="EMBL" id="CP025003">
    <property type="protein sequence ID" value="ATZ94658.1"/>
    <property type="molecule type" value="Genomic_DNA"/>
</dbReference>
<dbReference type="GeneID" id="66565079"/>
<gene>
    <name evidence="1" type="ORF">CVE23_12135</name>
</gene>
<proteinExistence type="predicted"/>
<dbReference type="Proteomes" id="UP000231901">
    <property type="component" value="Chromosome"/>
</dbReference>
<keyword evidence="2" id="KW-1185">Reference proteome</keyword>
<organism evidence="1 2">
    <name type="scientific">Dickeya fangzhongdai</name>
    <dbReference type="NCBI Taxonomy" id="1778540"/>
    <lineage>
        <taxon>Bacteria</taxon>
        <taxon>Pseudomonadati</taxon>
        <taxon>Pseudomonadota</taxon>
        <taxon>Gammaproteobacteria</taxon>
        <taxon>Enterobacterales</taxon>
        <taxon>Pectobacteriaceae</taxon>
        <taxon>Dickeya</taxon>
    </lineage>
</organism>
<evidence type="ECO:0000313" key="1">
    <source>
        <dbReference type="EMBL" id="ATZ94658.1"/>
    </source>
</evidence>
<protein>
    <submittedName>
        <fullName evidence="1">Uncharacterized protein</fullName>
    </submittedName>
</protein>
<name>A0A2K8QNQ7_9GAMM</name>
<dbReference type="AlphaFoldDB" id="A0A2K8QNQ7"/>
<dbReference type="RefSeq" id="WP_100849617.1">
    <property type="nucleotide sequence ID" value="NZ_BMJF01000032.1"/>
</dbReference>
<sequence>MMTVREVVANFSHHRDIFVDGYLVYHLDGELSLIDTDYGSDYLKSPFLKITNDGLGDNLENNVSLYGGGTSRLFHYAKIKGELYLDEKAKLCLKVKELFVEDNGIWHSIDLNRHYEPRSKEEINWHNIFKQSDH</sequence>
<dbReference type="KEGG" id="dfn:CVE23_12135"/>
<evidence type="ECO:0000313" key="2">
    <source>
        <dbReference type="Proteomes" id="UP000231901"/>
    </source>
</evidence>